<protein>
    <submittedName>
        <fullName evidence="1">Uncharacterized protein</fullName>
    </submittedName>
</protein>
<dbReference type="AlphaFoldDB" id="A0AAV0YJZ9"/>
<accession>A0AAV0YJZ9</accession>
<evidence type="ECO:0000313" key="2">
    <source>
        <dbReference type="Proteomes" id="UP001157006"/>
    </source>
</evidence>
<dbReference type="Proteomes" id="UP001157006">
    <property type="component" value="Chromosome 1L"/>
</dbReference>
<evidence type="ECO:0000313" key="1">
    <source>
        <dbReference type="EMBL" id="CAI8585533.1"/>
    </source>
</evidence>
<proteinExistence type="predicted"/>
<organism evidence="1 2">
    <name type="scientific">Vicia faba</name>
    <name type="common">Broad bean</name>
    <name type="synonym">Faba vulgaris</name>
    <dbReference type="NCBI Taxonomy" id="3906"/>
    <lineage>
        <taxon>Eukaryota</taxon>
        <taxon>Viridiplantae</taxon>
        <taxon>Streptophyta</taxon>
        <taxon>Embryophyta</taxon>
        <taxon>Tracheophyta</taxon>
        <taxon>Spermatophyta</taxon>
        <taxon>Magnoliopsida</taxon>
        <taxon>eudicotyledons</taxon>
        <taxon>Gunneridae</taxon>
        <taxon>Pentapetalae</taxon>
        <taxon>rosids</taxon>
        <taxon>fabids</taxon>
        <taxon>Fabales</taxon>
        <taxon>Fabaceae</taxon>
        <taxon>Papilionoideae</taxon>
        <taxon>50 kb inversion clade</taxon>
        <taxon>NPAAA clade</taxon>
        <taxon>Hologalegina</taxon>
        <taxon>IRL clade</taxon>
        <taxon>Fabeae</taxon>
        <taxon>Vicia</taxon>
    </lineage>
</organism>
<reference evidence="1 2" key="1">
    <citation type="submission" date="2023-01" db="EMBL/GenBank/DDBJ databases">
        <authorList>
            <person name="Kreplak J."/>
        </authorList>
    </citation>
    <scope>NUCLEOTIDE SEQUENCE [LARGE SCALE GENOMIC DNA]</scope>
</reference>
<sequence>MVLPDQVTFSSLLNGDNDAVEEQMICDFESTIPKEEPRDEIDIITSENVNVAERYQNLNISLEKDGHGREKTDRGFNLNQIPSQSPLPEVIDTPMMLPQPITFSSLLNGDDLAAEERMLFELQSSFPELEEAMGGQVKLGSPITARAAEEEEEYDTTLTLSLREQIHNIASEHATDPQRKMSISLGKQPIVMQHWDDRPLKRTIEVGESSTAKHQKKDPPSGIIVANEVRNYNASNNTSRLMEVRNPIASNNTSRLMERRNYNLPIGTSEANQIPNSLYHPTYEATGLSADPYVRLMKALGYPERNMDWYFIFK</sequence>
<name>A0AAV0YJZ9_VICFA</name>
<dbReference type="EMBL" id="OX451736">
    <property type="protein sequence ID" value="CAI8585533.1"/>
    <property type="molecule type" value="Genomic_DNA"/>
</dbReference>
<keyword evidence="2" id="KW-1185">Reference proteome</keyword>
<gene>
    <name evidence="1" type="ORF">VFH_I211040</name>
</gene>